<proteinExistence type="predicted"/>
<reference evidence="1 2" key="1">
    <citation type="journal article" date="2019" name="Nat. Med.">
        <title>A library of human gut bacterial isolates paired with longitudinal multiomics data enables mechanistic microbiome research.</title>
        <authorList>
            <person name="Poyet M."/>
            <person name="Groussin M."/>
            <person name="Gibbons S.M."/>
            <person name="Avila-Pacheco J."/>
            <person name="Jiang X."/>
            <person name="Kearney S.M."/>
            <person name="Perrotta A.R."/>
            <person name="Berdy B."/>
            <person name="Zhao S."/>
            <person name="Lieberman T.D."/>
            <person name="Swanson P.K."/>
            <person name="Smith M."/>
            <person name="Roesemann S."/>
            <person name="Alexander J.E."/>
            <person name="Rich S.A."/>
            <person name="Livny J."/>
            <person name="Vlamakis H."/>
            <person name="Clish C."/>
            <person name="Bullock K."/>
            <person name="Deik A."/>
            <person name="Scott J."/>
            <person name="Pierce K.A."/>
            <person name="Xavier R.J."/>
            <person name="Alm E.J."/>
        </authorList>
    </citation>
    <scope>NUCLEOTIDE SEQUENCE [LARGE SCALE GENOMIC DNA]</scope>
    <source>
        <strain evidence="1 2">BIOML-A31</strain>
    </source>
</reference>
<gene>
    <name evidence="1" type="ORF">F2Y36_17695</name>
</gene>
<organism evidence="1 2">
    <name type="scientific">Bacteroides caccae</name>
    <dbReference type="NCBI Taxonomy" id="47678"/>
    <lineage>
        <taxon>Bacteria</taxon>
        <taxon>Pseudomonadati</taxon>
        <taxon>Bacteroidota</taxon>
        <taxon>Bacteroidia</taxon>
        <taxon>Bacteroidales</taxon>
        <taxon>Bacteroidaceae</taxon>
        <taxon>Bacteroides</taxon>
    </lineage>
</organism>
<dbReference type="Proteomes" id="UP000475905">
    <property type="component" value="Unassembled WGS sequence"/>
</dbReference>
<evidence type="ECO:0000313" key="2">
    <source>
        <dbReference type="Proteomes" id="UP000475905"/>
    </source>
</evidence>
<name>A0A6L3KNN2_9BACE</name>
<protein>
    <submittedName>
        <fullName evidence="1">Uncharacterized protein</fullName>
    </submittedName>
</protein>
<sequence>MDGFIDNQGNFGVDGIVGPHHEKEGSYDAYIGVYQPCDGRNRVLYTLPESGISVLNVIPPVRNKVNSTDLCCPSSQAKWVNGSQTGRIVFRFME</sequence>
<evidence type="ECO:0000313" key="1">
    <source>
        <dbReference type="EMBL" id="KAA5460315.1"/>
    </source>
</evidence>
<dbReference type="EMBL" id="VVYP01000026">
    <property type="protein sequence ID" value="KAA5460315.1"/>
    <property type="molecule type" value="Genomic_DNA"/>
</dbReference>
<accession>A0A6L3KNN2</accession>
<comment type="caution">
    <text evidence="1">The sequence shown here is derived from an EMBL/GenBank/DDBJ whole genome shotgun (WGS) entry which is preliminary data.</text>
</comment>
<dbReference type="AlphaFoldDB" id="A0A6L3KNN2"/>